<evidence type="ECO:0000256" key="2">
    <source>
        <dbReference type="ARBA" id="ARBA00022908"/>
    </source>
</evidence>
<dbReference type="InterPro" id="IPR044068">
    <property type="entry name" value="CB"/>
</dbReference>
<keyword evidence="4" id="KW-0233">DNA recombination</keyword>
<protein>
    <submittedName>
        <fullName evidence="7">Integrase</fullName>
    </submittedName>
</protein>
<proteinExistence type="inferred from homology"/>
<evidence type="ECO:0000313" key="7">
    <source>
        <dbReference type="EMBL" id="MLW03080.1"/>
    </source>
</evidence>
<evidence type="ECO:0000256" key="1">
    <source>
        <dbReference type="ARBA" id="ARBA00008857"/>
    </source>
</evidence>
<organism evidence="7">
    <name type="scientific">Salmonella enterica</name>
    <name type="common">Salmonella choleraesuis</name>
    <dbReference type="NCBI Taxonomy" id="28901"/>
    <lineage>
        <taxon>Bacteria</taxon>
        <taxon>Pseudomonadati</taxon>
        <taxon>Pseudomonadota</taxon>
        <taxon>Gammaproteobacteria</taxon>
        <taxon>Enterobacterales</taxon>
        <taxon>Enterobacteriaceae</taxon>
        <taxon>Salmonella</taxon>
    </lineage>
</organism>
<dbReference type="PROSITE" id="PS51900">
    <property type="entry name" value="CB"/>
    <property type="match status" value="1"/>
</dbReference>
<gene>
    <name evidence="7" type="ORF">EAK82_23490</name>
</gene>
<dbReference type="EMBL" id="RVIJ01000036">
    <property type="protein sequence ID" value="MLW03080.1"/>
    <property type="molecule type" value="Genomic_DNA"/>
</dbReference>
<keyword evidence="3 5" id="KW-0238">DNA-binding</keyword>
<dbReference type="GO" id="GO:0006310">
    <property type="term" value="P:DNA recombination"/>
    <property type="evidence" value="ECO:0007669"/>
    <property type="project" value="UniProtKB-KW"/>
</dbReference>
<dbReference type="InterPro" id="IPR013762">
    <property type="entry name" value="Integrase-like_cat_sf"/>
</dbReference>
<dbReference type="PANTHER" id="PTHR30349">
    <property type="entry name" value="PHAGE INTEGRASE-RELATED"/>
    <property type="match status" value="1"/>
</dbReference>
<dbReference type="Gene3D" id="1.10.443.10">
    <property type="entry name" value="Intergrase catalytic core"/>
    <property type="match status" value="1"/>
</dbReference>
<dbReference type="InterPro" id="IPR002104">
    <property type="entry name" value="Integrase_catalytic"/>
</dbReference>
<accession>A0A3R0XMW0</accession>
<feature type="domain" description="Core-binding (CB)" evidence="6">
    <location>
        <begin position="61"/>
        <end position="141"/>
    </location>
</feature>
<dbReference type="Proteomes" id="UP000885392">
    <property type="component" value="Unassembled WGS sequence"/>
</dbReference>
<dbReference type="InterPro" id="IPR011010">
    <property type="entry name" value="DNA_brk_join_enz"/>
</dbReference>
<name>A0A3R0XMW0_SALER</name>
<dbReference type="AlphaFoldDB" id="A0A3R0XMW0"/>
<dbReference type="Pfam" id="PF00589">
    <property type="entry name" value="Phage_integrase"/>
    <property type="match status" value="1"/>
</dbReference>
<comment type="similarity">
    <text evidence="1">Belongs to the 'phage' integrase family.</text>
</comment>
<dbReference type="SUPFAM" id="SSF56349">
    <property type="entry name" value="DNA breaking-rejoining enzymes"/>
    <property type="match status" value="1"/>
</dbReference>
<comment type="caution">
    <text evidence="7">The sequence shown here is derived from an EMBL/GenBank/DDBJ whole genome shotgun (WGS) entry which is preliminary data.</text>
</comment>
<reference evidence="7" key="1">
    <citation type="submission" date="2018-10" db="EMBL/GenBank/DDBJ databases">
        <authorList>
            <consortium name="PulseNet: The National Subtyping Network for Foodborne Disease Surveillance"/>
            <person name="Tarr C.L."/>
            <person name="Trees E."/>
            <person name="Katz L.S."/>
            <person name="Carleton-Romer H.A."/>
            <person name="Stroika S."/>
            <person name="Kucerova Z."/>
            <person name="Roache K.F."/>
            <person name="Sabol A.L."/>
            <person name="Besser J."/>
            <person name="Gerner-Smidt P."/>
        </authorList>
    </citation>
    <scope>NUCLEOTIDE SEQUENCE [LARGE SCALE GENOMIC DNA]</scope>
    <source>
        <strain evidence="7">PNUSAS038541</strain>
    </source>
</reference>
<evidence type="ECO:0000256" key="4">
    <source>
        <dbReference type="ARBA" id="ARBA00023172"/>
    </source>
</evidence>
<dbReference type="GO" id="GO:0015074">
    <property type="term" value="P:DNA integration"/>
    <property type="evidence" value="ECO:0007669"/>
    <property type="project" value="UniProtKB-KW"/>
</dbReference>
<dbReference type="Gene3D" id="1.10.150.130">
    <property type="match status" value="1"/>
</dbReference>
<sequence>MAGKRKNISDNIFPPRVYRGKSKFEYHPASGGSVSLCPLDSPVSLVWAKYEAAKAKKDEAVNLHALAEEFFESADFTKLSIDTKKDYRKYANKLMPVFGKMDPDCVKPQHIRKYMDKRGITSQTQANREKAFLSRLYSWAYERGKVKMNPCKGVRQFKEVERDRYITDEEYNALYGVSPLLVKVAMEIAYLCLARQKDVLSLKKSELLDAGLFIAQHKTGKKQIKAWSDRLRSAIAMAKDLPLKAGMSSIYVLHKADGQKYTRDGFNSRWEQAREEARQKFPHLSFDFTFHDLKAKGVSDLEGTLQEKQQISGHKTITQTARYDRKVQIVPVVGGQSKS</sequence>
<evidence type="ECO:0000256" key="3">
    <source>
        <dbReference type="ARBA" id="ARBA00023125"/>
    </source>
</evidence>
<dbReference type="InterPro" id="IPR050090">
    <property type="entry name" value="Tyrosine_recombinase_XerCD"/>
</dbReference>
<dbReference type="InterPro" id="IPR010998">
    <property type="entry name" value="Integrase_recombinase_N"/>
</dbReference>
<evidence type="ECO:0000259" key="6">
    <source>
        <dbReference type="PROSITE" id="PS51900"/>
    </source>
</evidence>
<keyword evidence="2" id="KW-0229">DNA integration</keyword>
<dbReference type="GO" id="GO:0003677">
    <property type="term" value="F:DNA binding"/>
    <property type="evidence" value="ECO:0007669"/>
    <property type="project" value="UniProtKB-UniRule"/>
</dbReference>
<dbReference type="PANTHER" id="PTHR30349:SF41">
    <property type="entry name" value="INTEGRASE_RECOMBINASE PROTEIN MJ0367-RELATED"/>
    <property type="match status" value="1"/>
</dbReference>
<evidence type="ECO:0000256" key="5">
    <source>
        <dbReference type="PROSITE-ProRule" id="PRU01248"/>
    </source>
</evidence>